<accession>A0A0H5QTA9</accession>
<dbReference type="EMBL" id="HACM01004510">
    <property type="protein sequence ID" value="CRZ04952.1"/>
    <property type="molecule type" value="Transcribed_RNA"/>
</dbReference>
<proteinExistence type="predicted"/>
<protein>
    <submittedName>
        <fullName evidence="1">Uncharacterized protein</fullName>
    </submittedName>
</protein>
<dbReference type="AlphaFoldDB" id="A0A0H5QTA9"/>
<sequence length="100" mass="11503">MDTFLSEWIDRVWKPSLHQRTCGLSNLLMGCVQHVCTFFECGVRIATVCAGLYVEFSWYPDLVEIRSRSSSGFSMRNFADFPFSNARRGFICLSTESSLW</sequence>
<reference evidence="1" key="1">
    <citation type="submission" date="2015-04" db="EMBL/GenBank/DDBJ databases">
        <title>The genome sequence of the plant pathogenic Rhizarian Plasmodiophora brassicae reveals insights in its biotrophic life cycle and the origin of chitin synthesis.</title>
        <authorList>
            <person name="Schwelm A."/>
            <person name="Fogelqvist J."/>
            <person name="Knaust A."/>
            <person name="Julke S."/>
            <person name="Lilja T."/>
            <person name="Dhandapani V."/>
            <person name="Bonilla-Rosso G."/>
            <person name="Karlsson M."/>
            <person name="Shevchenko A."/>
            <person name="Choi S.R."/>
            <person name="Kim H.G."/>
            <person name="Park J.Y."/>
            <person name="Lim Y.P."/>
            <person name="Ludwig-Muller J."/>
            <person name="Dixelius C."/>
        </authorList>
    </citation>
    <scope>NUCLEOTIDE SEQUENCE</scope>
    <source>
        <tissue evidence="1">Potato root galls</tissue>
    </source>
</reference>
<name>A0A0H5QTA9_9EUKA</name>
<evidence type="ECO:0000313" key="1">
    <source>
        <dbReference type="EMBL" id="CRZ04952.1"/>
    </source>
</evidence>
<organism evidence="1">
    <name type="scientific">Spongospora subterranea</name>
    <dbReference type="NCBI Taxonomy" id="70186"/>
    <lineage>
        <taxon>Eukaryota</taxon>
        <taxon>Sar</taxon>
        <taxon>Rhizaria</taxon>
        <taxon>Endomyxa</taxon>
        <taxon>Phytomyxea</taxon>
        <taxon>Plasmodiophorida</taxon>
        <taxon>Plasmodiophoridae</taxon>
        <taxon>Spongospora</taxon>
    </lineage>
</organism>